<evidence type="ECO:0000313" key="13">
    <source>
        <dbReference type="EMBL" id="WIM92862.1"/>
    </source>
</evidence>
<feature type="transmembrane region" description="Helical" evidence="11">
    <location>
        <begin position="146"/>
        <end position="169"/>
    </location>
</feature>
<keyword evidence="8" id="KW-0067">ATP-binding</keyword>
<keyword evidence="4" id="KW-0597">Phosphoprotein</keyword>
<dbReference type="Gene3D" id="3.30.565.10">
    <property type="entry name" value="Histidine kinase-like ATPase, C-terminal domain"/>
    <property type="match status" value="1"/>
</dbReference>
<dbReference type="PROSITE" id="PS50109">
    <property type="entry name" value="HIS_KIN"/>
    <property type="match status" value="1"/>
</dbReference>
<dbReference type="Proteomes" id="UP001240150">
    <property type="component" value="Chromosome"/>
</dbReference>
<keyword evidence="11" id="KW-0472">Membrane</keyword>
<protein>
    <recommendedName>
        <fullName evidence="10">Sensor-like histidine kinase SenX3</fullName>
        <ecNumber evidence="3">2.7.13.3</ecNumber>
    </recommendedName>
</protein>
<dbReference type="InterPro" id="IPR003661">
    <property type="entry name" value="HisK_dim/P_dom"/>
</dbReference>
<reference evidence="13 14" key="1">
    <citation type="submission" date="2023-06" db="EMBL/GenBank/DDBJ databases">
        <authorList>
            <person name="Yushchuk O."/>
            <person name="Binda E."/>
            <person name="Ruckert-Reed C."/>
            <person name="Fedorenko V."/>
            <person name="Kalinowski J."/>
            <person name="Marinelli F."/>
        </authorList>
    </citation>
    <scope>NUCLEOTIDE SEQUENCE [LARGE SCALE GENOMIC DNA]</scope>
    <source>
        <strain evidence="13 14">NRRL 3884</strain>
    </source>
</reference>
<dbReference type="InterPro" id="IPR050351">
    <property type="entry name" value="BphY/WalK/GraS-like"/>
</dbReference>
<evidence type="ECO:0000259" key="12">
    <source>
        <dbReference type="PROSITE" id="PS50109"/>
    </source>
</evidence>
<proteinExistence type="predicted"/>
<evidence type="ECO:0000256" key="8">
    <source>
        <dbReference type="ARBA" id="ARBA00022840"/>
    </source>
</evidence>
<dbReference type="CDD" id="cd00082">
    <property type="entry name" value="HisKA"/>
    <property type="match status" value="1"/>
</dbReference>
<keyword evidence="14" id="KW-1185">Reference proteome</keyword>
<keyword evidence="5" id="KW-0808">Transferase</keyword>
<dbReference type="SUPFAM" id="SSF55874">
    <property type="entry name" value="ATPase domain of HSP90 chaperone/DNA topoisomerase II/histidine kinase"/>
    <property type="match status" value="1"/>
</dbReference>
<dbReference type="InterPro" id="IPR036890">
    <property type="entry name" value="HATPase_C_sf"/>
</dbReference>
<dbReference type="Gene3D" id="1.10.287.130">
    <property type="match status" value="1"/>
</dbReference>
<comment type="catalytic activity">
    <reaction evidence="1">
        <text>ATP + protein L-histidine = ADP + protein N-phospho-L-histidine.</text>
        <dbReference type="EC" id="2.7.13.3"/>
    </reaction>
</comment>
<dbReference type="PANTHER" id="PTHR42878:SF7">
    <property type="entry name" value="SENSOR HISTIDINE KINASE GLRK"/>
    <property type="match status" value="1"/>
</dbReference>
<dbReference type="PRINTS" id="PR00344">
    <property type="entry name" value="BCTRLSENSOR"/>
</dbReference>
<evidence type="ECO:0000313" key="14">
    <source>
        <dbReference type="Proteomes" id="UP001240150"/>
    </source>
</evidence>
<gene>
    <name evidence="13" type="ORF">ACTOB_004820</name>
</gene>
<evidence type="ECO:0000256" key="2">
    <source>
        <dbReference type="ARBA" id="ARBA00004236"/>
    </source>
</evidence>
<organism evidence="13 14">
    <name type="scientific">Actinoplanes oblitus</name>
    <dbReference type="NCBI Taxonomy" id="3040509"/>
    <lineage>
        <taxon>Bacteria</taxon>
        <taxon>Bacillati</taxon>
        <taxon>Actinomycetota</taxon>
        <taxon>Actinomycetes</taxon>
        <taxon>Micromonosporales</taxon>
        <taxon>Micromonosporaceae</taxon>
        <taxon>Actinoplanes</taxon>
    </lineage>
</organism>
<evidence type="ECO:0000256" key="1">
    <source>
        <dbReference type="ARBA" id="ARBA00000085"/>
    </source>
</evidence>
<comment type="subcellular location">
    <subcellularLocation>
        <location evidence="2">Cell membrane</location>
    </subcellularLocation>
</comment>
<dbReference type="InterPro" id="IPR003594">
    <property type="entry name" value="HATPase_dom"/>
</dbReference>
<keyword evidence="9" id="KW-0902">Two-component regulatory system</keyword>
<evidence type="ECO:0000256" key="3">
    <source>
        <dbReference type="ARBA" id="ARBA00012438"/>
    </source>
</evidence>
<evidence type="ECO:0000256" key="6">
    <source>
        <dbReference type="ARBA" id="ARBA00022741"/>
    </source>
</evidence>
<dbReference type="PANTHER" id="PTHR42878">
    <property type="entry name" value="TWO-COMPONENT HISTIDINE KINASE"/>
    <property type="match status" value="1"/>
</dbReference>
<dbReference type="InterPro" id="IPR036097">
    <property type="entry name" value="HisK_dim/P_sf"/>
</dbReference>
<feature type="domain" description="Histidine kinase" evidence="12">
    <location>
        <begin position="189"/>
        <end position="406"/>
    </location>
</feature>
<evidence type="ECO:0000256" key="9">
    <source>
        <dbReference type="ARBA" id="ARBA00023012"/>
    </source>
</evidence>
<keyword evidence="11" id="KW-0812">Transmembrane</keyword>
<evidence type="ECO:0000256" key="7">
    <source>
        <dbReference type="ARBA" id="ARBA00022777"/>
    </source>
</evidence>
<keyword evidence="7 13" id="KW-0418">Kinase</keyword>
<dbReference type="SMART" id="SM00388">
    <property type="entry name" value="HisKA"/>
    <property type="match status" value="1"/>
</dbReference>
<evidence type="ECO:0000256" key="11">
    <source>
        <dbReference type="SAM" id="Phobius"/>
    </source>
</evidence>
<dbReference type="SUPFAM" id="SSF47384">
    <property type="entry name" value="Homodimeric domain of signal transducing histidine kinase"/>
    <property type="match status" value="1"/>
</dbReference>
<dbReference type="SMART" id="SM00387">
    <property type="entry name" value="HATPase_c"/>
    <property type="match status" value="1"/>
</dbReference>
<evidence type="ECO:0000256" key="10">
    <source>
        <dbReference type="ARBA" id="ARBA00039401"/>
    </source>
</evidence>
<accession>A0ABY8W769</accession>
<dbReference type="RefSeq" id="WP_284914069.1">
    <property type="nucleotide sequence ID" value="NZ_CP126980.1"/>
</dbReference>
<dbReference type="Pfam" id="PF00512">
    <property type="entry name" value="HisKA"/>
    <property type="match status" value="1"/>
</dbReference>
<dbReference type="CDD" id="cd00075">
    <property type="entry name" value="HATPase"/>
    <property type="match status" value="1"/>
</dbReference>
<dbReference type="InterPro" id="IPR004358">
    <property type="entry name" value="Sig_transdc_His_kin-like_C"/>
</dbReference>
<name>A0ABY8W769_9ACTN</name>
<dbReference type="EMBL" id="CP126980">
    <property type="protein sequence ID" value="WIM92862.1"/>
    <property type="molecule type" value="Genomic_DNA"/>
</dbReference>
<keyword evidence="6" id="KW-0547">Nucleotide-binding</keyword>
<evidence type="ECO:0000256" key="5">
    <source>
        <dbReference type="ARBA" id="ARBA00022679"/>
    </source>
</evidence>
<dbReference type="GO" id="GO:0016301">
    <property type="term" value="F:kinase activity"/>
    <property type="evidence" value="ECO:0007669"/>
    <property type="project" value="UniProtKB-KW"/>
</dbReference>
<feature type="transmembrane region" description="Helical" evidence="11">
    <location>
        <begin position="20"/>
        <end position="42"/>
    </location>
</feature>
<dbReference type="InterPro" id="IPR005467">
    <property type="entry name" value="His_kinase_dom"/>
</dbReference>
<evidence type="ECO:0000256" key="4">
    <source>
        <dbReference type="ARBA" id="ARBA00022553"/>
    </source>
</evidence>
<dbReference type="EC" id="2.7.13.3" evidence="3"/>
<sequence>MSAAGPDRQLLRRARRALAVQNTVTVALILLMFGLVTAYTVARAQRAELQRSLWKTAATAEDVIDPPDGTWIFRVAPDGRLTSTAHPPHGLPDRAALDRVRAGGAAETTGIDIDGSDYLMVTRSRGHSTVQVVGSLAGEEDERHRLLTALGVAGLFGLAAAGAAGTLLARRATAPLGEALARQRRFVADASHELRTPVTQLHTRAQLLQQDLLAGASRDAMAADVAQLVTGTGQLGEVIEDLLLSTGPAHNAGATAEVDLGVLAAGVVAAFAARAHHQNVELALNPDPDSPSLVHGREAALRRVVVALVDNALSHTPAGGHVTVELRFQRQENSVRLTVRDDGTGFDPADAERIFDRFARGHGDHRRFGLGLALAREVVAGHGGTIEAGGEPGRGATFTIRLPAPQ</sequence>
<dbReference type="Pfam" id="PF02518">
    <property type="entry name" value="HATPase_c"/>
    <property type="match status" value="1"/>
</dbReference>
<keyword evidence="11" id="KW-1133">Transmembrane helix</keyword>